<dbReference type="SMART" id="SM00849">
    <property type="entry name" value="Lactamase_B"/>
    <property type="match status" value="1"/>
</dbReference>
<organism evidence="3">
    <name type="scientific">Ditylum brightwellii</name>
    <dbReference type="NCBI Taxonomy" id="49249"/>
    <lineage>
        <taxon>Eukaryota</taxon>
        <taxon>Sar</taxon>
        <taxon>Stramenopiles</taxon>
        <taxon>Ochrophyta</taxon>
        <taxon>Bacillariophyta</taxon>
        <taxon>Mediophyceae</taxon>
        <taxon>Lithodesmiophycidae</taxon>
        <taxon>Lithodesmiales</taxon>
        <taxon>Lithodesmiaceae</taxon>
        <taxon>Ditylum</taxon>
    </lineage>
</organism>
<sequence length="430" mass="47447">MKSLYAFLLLITQPANTFVFTVGSISGITSHSCTNLRAAPKRIGDNAEGVLYVNDKCINCSACSHFAPDIFARAPSDGYHFVHNQPSLEDDDQIDRARAALSACPVAAIRVENSAKLNHASKVAGGSGYKLSSEDEELAKNLAISPKINGRDIPFPRPLLDNVDTGVYFLGSHNDKSFGATPYLVEGRSHDGRIVSVIVDTPRFNKKSVQIVQSLLAEDSDGPDYLFLTHVDDTADHLKWREEFPSLKRIFHRGDLGKANWLGDTTLEDVEILLKGAADEGDEETFQAWNLEGDSFELKLDTEISWPDEAKGDFLVLHTPGHSPGSISLLFRSESVSTIFTGDTCAFSTRDGGRMTGMPIYCKQSLKEQSNTMKKIGKIAGLWDIIAPGHLHKREYISIPGDSKTLGLQWRAKQKDIEVVLQELARYSRY</sequence>
<feature type="domain" description="Metallo-beta-lactamase" evidence="2">
    <location>
        <begin position="179"/>
        <end position="390"/>
    </location>
</feature>
<dbReference type="InterPro" id="IPR036866">
    <property type="entry name" value="RibonucZ/Hydroxyglut_hydro"/>
</dbReference>
<dbReference type="EMBL" id="HBNS01003557">
    <property type="protein sequence ID" value="CAE4583770.1"/>
    <property type="molecule type" value="Transcribed_RNA"/>
</dbReference>
<dbReference type="Gene3D" id="3.60.15.10">
    <property type="entry name" value="Ribonuclease Z/Hydroxyacylglutathione hydrolase-like"/>
    <property type="match status" value="1"/>
</dbReference>
<feature type="chain" id="PRO_5030693794" description="Metallo-beta-lactamase domain-containing protein" evidence="1">
    <location>
        <begin position="18"/>
        <end position="430"/>
    </location>
</feature>
<dbReference type="PANTHER" id="PTHR42773:SF1">
    <property type="entry name" value="METALLO-BETA-LACTAMASE FAMILY PROTEIN"/>
    <property type="match status" value="1"/>
</dbReference>
<proteinExistence type="predicted"/>
<dbReference type="Pfam" id="PF13370">
    <property type="entry name" value="Fer4_13"/>
    <property type="match status" value="1"/>
</dbReference>
<reference evidence="3" key="1">
    <citation type="submission" date="2021-01" db="EMBL/GenBank/DDBJ databases">
        <authorList>
            <person name="Corre E."/>
            <person name="Pelletier E."/>
            <person name="Niang G."/>
            <person name="Scheremetjew M."/>
            <person name="Finn R."/>
            <person name="Kale V."/>
            <person name="Holt S."/>
            <person name="Cochrane G."/>
            <person name="Meng A."/>
            <person name="Brown T."/>
            <person name="Cohen L."/>
        </authorList>
    </citation>
    <scope>NUCLEOTIDE SEQUENCE</scope>
    <source>
        <strain evidence="3">GSO104</strain>
    </source>
</reference>
<dbReference type="SUPFAM" id="SSF54862">
    <property type="entry name" value="4Fe-4S ferredoxins"/>
    <property type="match status" value="1"/>
</dbReference>
<accession>A0A7S4QHG0</accession>
<dbReference type="AlphaFoldDB" id="A0A7S4QHG0"/>
<protein>
    <recommendedName>
        <fullName evidence="2">Metallo-beta-lactamase domain-containing protein</fullName>
    </recommendedName>
</protein>
<dbReference type="Gene3D" id="3.30.70.20">
    <property type="match status" value="1"/>
</dbReference>
<evidence type="ECO:0000256" key="1">
    <source>
        <dbReference type="SAM" id="SignalP"/>
    </source>
</evidence>
<evidence type="ECO:0000259" key="2">
    <source>
        <dbReference type="SMART" id="SM00849"/>
    </source>
</evidence>
<evidence type="ECO:0000313" key="3">
    <source>
        <dbReference type="EMBL" id="CAE4583770.1"/>
    </source>
</evidence>
<dbReference type="PANTHER" id="PTHR42773">
    <property type="entry name" value="METALLO-BETA-LACTAMASE-RELATED"/>
    <property type="match status" value="1"/>
</dbReference>
<dbReference type="SUPFAM" id="SSF56281">
    <property type="entry name" value="Metallo-hydrolase/oxidoreductase"/>
    <property type="match status" value="1"/>
</dbReference>
<name>A0A7S4QHG0_9STRA</name>
<keyword evidence="1" id="KW-0732">Signal</keyword>
<feature type="signal peptide" evidence="1">
    <location>
        <begin position="1"/>
        <end position="17"/>
    </location>
</feature>
<gene>
    <name evidence="3" type="ORF">DBRI00130_LOCUS2883</name>
</gene>
<dbReference type="InterPro" id="IPR001279">
    <property type="entry name" value="Metallo-B-lactamas"/>
</dbReference>